<evidence type="ECO:0000256" key="1">
    <source>
        <dbReference type="SAM" id="MobiDB-lite"/>
    </source>
</evidence>
<organism evidence="2">
    <name type="scientific">Oryza meridionalis</name>
    <dbReference type="NCBI Taxonomy" id="40149"/>
    <lineage>
        <taxon>Eukaryota</taxon>
        <taxon>Viridiplantae</taxon>
        <taxon>Streptophyta</taxon>
        <taxon>Embryophyta</taxon>
        <taxon>Tracheophyta</taxon>
        <taxon>Spermatophyta</taxon>
        <taxon>Magnoliopsida</taxon>
        <taxon>Liliopsida</taxon>
        <taxon>Poales</taxon>
        <taxon>Poaceae</taxon>
        <taxon>BOP clade</taxon>
        <taxon>Oryzoideae</taxon>
        <taxon>Oryzeae</taxon>
        <taxon>Oryzinae</taxon>
        <taxon>Oryza</taxon>
    </lineage>
</organism>
<reference evidence="2" key="1">
    <citation type="submission" date="2015-04" db="UniProtKB">
        <authorList>
            <consortium name="EnsemblPlants"/>
        </authorList>
    </citation>
    <scope>IDENTIFICATION</scope>
</reference>
<protein>
    <submittedName>
        <fullName evidence="2">Uncharacterized protein</fullName>
    </submittedName>
</protein>
<dbReference type="AlphaFoldDB" id="A0A0E0F5N6"/>
<proteinExistence type="predicted"/>
<dbReference type="EnsemblPlants" id="OMERI11G11070.1">
    <property type="protein sequence ID" value="OMERI11G11070.1"/>
    <property type="gene ID" value="OMERI11G11070"/>
</dbReference>
<reference evidence="2" key="2">
    <citation type="submission" date="2018-05" db="EMBL/GenBank/DDBJ databases">
        <title>OmerRS3 (Oryza meridionalis Reference Sequence Version 3).</title>
        <authorList>
            <person name="Zhang J."/>
            <person name="Kudrna D."/>
            <person name="Lee S."/>
            <person name="Talag J."/>
            <person name="Welchert J."/>
            <person name="Wing R.A."/>
        </authorList>
    </citation>
    <scope>NUCLEOTIDE SEQUENCE [LARGE SCALE GENOMIC DNA]</scope>
    <source>
        <strain evidence="2">cv. OR44</strain>
    </source>
</reference>
<name>A0A0E0F5N6_9ORYZ</name>
<evidence type="ECO:0000313" key="3">
    <source>
        <dbReference type="Proteomes" id="UP000008021"/>
    </source>
</evidence>
<sequence length="149" mass="15863">MSTCLATIVGEAKNDEGVGSLTGGRPDNLLWWTWQRAVVADDVDNGGCGGLQGRGGSGTDVNLTVLAPARCSSRRQGEGGCGVVGPGGRVTRVGGGGLERWRQCGPLPRRRQRLRWEAAATGDPRRRRGRGIGSAATRAEWRRQRRAEA</sequence>
<dbReference type="Gramene" id="OMERI11G11070.1">
    <property type="protein sequence ID" value="OMERI11G11070.1"/>
    <property type="gene ID" value="OMERI11G11070"/>
</dbReference>
<feature type="compositionally biased region" description="Basic and acidic residues" evidence="1">
    <location>
        <begin position="139"/>
        <end position="149"/>
    </location>
</feature>
<dbReference type="Proteomes" id="UP000008021">
    <property type="component" value="Chromosome 11"/>
</dbReference>
<keyword evidence="3" id="KW-1185">Reference proteome</keyword>
<feature type="region of interest" description="Disordered" evidence="1">
    <location>
        <begin position="116"/>
        <end position="149"/>
    </location>
</feature>
<evidence type="ECO:0000313" key="2">
    <source>
        <dbReference type="EnsemblPlants" id="OMERI11G11070.1"/>
    </source>
</evidence>
<dbReference type="HOGENOM" id="CLU_1752626_0_0_1"/>
<accession>A0A0E0F5N6</accession>